<proteinExistence type="predicted"/>
<dbReference type="HOGENOM" id="CLU_025443_3_1_0"/>
<name>B9L1D7_THERP</name>
<accession>B9L1D7</accession>
<dbReference type="InterPro" id="IPR004843">
    <property type="entry name" value="Calcineurin-like_PHP"/>
</dbReference>
<dbReference type="SUPFAM" id="SSF56300">
    <property type="entry name" value="Metallo-dependent phosphatases"/>
    <property type="match status" value="1"/>
</dbReference>
<dbReference type="GO" id="GO:0016787">
    <property type="term" value="F:hydrolase activity"/>
    <property type="evidence" value="ECO:0007669"/>
    <property type="project" value="InterPro"/>
</dbReference>
<protein>
    <submittedName>
        <fullName evidence="2">Ser/Thr protein phosphatase family protein</fullName>
    </submittedName>
</protein>
<dbReference type="eggNOG" id="COG1408">
    <property type="taxonomic scope" value="Bacteria"/>
</dbReference>
<gene>
    <name evidence="2" type="ordered locus">trd_1196</name>
</gene>
<dbReference type="InterPro" id="IPR029052">
    <property type="entry name" value="Metallo-depent_PP-like"/>
</dbReference>
<dbReference type="Gene3D" id="3.60.21.10">
    <property type="match status" value="1"/>
</dbReference>
<keyword evidence="3" id="KW-1185">Reference proteome</keyword>
<dbReference type="STRING" id="309801.trd_1196"/>
<dbReference type="PANTHER" id="PTHR31302:SF0">
    <property type="entry name" value="TRANSMEMBRANE PROTEIN WITH METALLOPHOSPHOESTERASE DOMAIN"/>
    <property type="match status" value="1"/>
</dbReference>
<reference evidence="2 3" key="1">
    <citation type="journal article" date="2009" name="PLoS ONE">
        <title>Complete genome sequence of the aerobic CO-oxidizing thermophile Thermomicrobium roseum.</title>
        <authorList>
            <person name="Wu D."/>
            <person name="Raymond J."/>
            <person name="Wu M."/>
            <person name="Chatterji S."/>
            <person name="Ren Q."/>
            <person name="Graham J.E."/>
            <person name="Bryant D.A."/>
            <person name="Robb F."/>
            <person name="Colman A."/>
            <person name="Tallon L.J."/>
            <person name="Badger J.H."/>
            <person name="Madupu R."/>
            <person name="Ward N.L."/>
            <person name="Eisen J.A."/>
        </authorList>
    </citation>
    <scope>NUCLEOTIDE SEQUENCE [LARGE SCALE GENOMIC DNA]</scope>
    <source>
        <strain evidence="3">ATCC 27502 / DSM 5159 / P-2</strain>
    </source>
</reference>
<dbReference type="RefSeq" id="WP_015922148.1">
    <property type="nucleotide sequence ID" value="NC_011959.1"/>
</dbReference>
<dbReference type="KEGG" id="tro:trd_1196"/>
<dbReference type="InterPro" id="IPR051158">
    <property type="entry name" value="Metallophosphoesterase_sf"/>
</dbReference>
<dbReference type="AlphaFoldDB" id="B9L1D7"/>
<dbReference type="Proteomes" id="UP000000447">
    <property type="component" value="Chromosome"/>
</dbReference>
<sequence>MRGAARQLGAIVGSIGATLLLLLASREPRQLLVRRARLALPRPRESATGLRLAFLTDFHAGGPGTSTQLSRTALHLLASWRPDLVLLGGDYFDQGNMVDTALFDELARYENVFGVLGNHDYRRGTTNAQAIVRFLEARNVRVLRNEFVTITVERQQGATGTIELVGLDDPYTGYDRPEILKRPPPPHPRLLLAHAPSVVERLPVGCADLALFGHTHWGQVRLSPSRTIGLLDAAWYLDRWRHKPHARLQRGWFWEKGMLVYVSAGIGLTQLPFRLFASPEILCLELDPDAHDPQRACDDPLRYIRSSTVRHTLQREERR</sequence>
<dbReference type="EMBL" id="CP001275">
    <property type="protein sequence ID" value="ACM05400.1"/>
    <property type="molecule type" value="Genomic_DNA"/>
</dbReference>
<organism evidence="2 3">
    <name type="scientific">Thermomicrobium roseum (strain ATCC 27502 / DSM 5159 / P-2)</name>
    <dbReference type="NCBI Taxonomy" id="309801"/>
    <lineage>
        <taxon>Bacteria</taxon>
        <taxon>Pseudomonadati</taxon>
        <taxon>Thermomicrobiota</taxon>
        <taxon>Thermomicrobia</taxon>
        <taxon>Thermomicrobiales</taxon>
        <taxon>Thermomicrobiaceae</taxon>
        <taxon>Thermomicrobium</taxon>
    </lineage>
</organism>
<dbReference type="Pfam" id="PF00149">
    <property type="entry name" value="Metallophos"/>
    <property type="match status" value="1"/>
</dbReference>
<evidence type="ECO:0000313" key="3">
    <source>
        <dbReference type="Proteomes" id="UP000000447"/>
    </source>
</evidence>
<evidence type="ECO:0000313" key="2">
    <source>
        <dbReference type="EMBL" id="ACM05400.1"/>
    </source>
</evidence>
<feature type="domain" description="Calcineurin-like phosphoesterase" evidence="1">
    <location>
        <begin position="50"/>
        <end position="217"/>
    </location>
</feature>
<evidence type="ECO:0000259" key="1">
    <source>
        <dbReference type="Pfam" id="PF00149"/>
    </source>
</evidence>
<dbReference type="PANTHER" id="PTHR31302">
    <property type="entry name" value="TRANSMEMBRANE PROTEIN WITH METALLOPHOSPHOESTERASE DOMAIN-RELATED"/>
    <property type="match status" value="1"/>
</dbReference>